<proteinExistence type="predicted"/>
<comment type="caution">
    <text evidence="1">Lacks conserved residue(s) required for the propagation of feature annotation.</text>
</comment>
<feature type="disulfide bond" evidence="1">
    <location>
        <begin position="142"/>
        <end position="159"/>
    </location>
</feature>
<evidence type="ECO:0000259" key="4">
    <source>
        <dbReference type="PROSITE" id="PS50026"/>
    </source>
</evidence>
<keyword evidence="6" id="KW-1185">Reference proteome</keyword>
<organism evidence="5 6">
    <name type="scientific">Pristionchus fissidentatus</name>
    <dbReference type="NCBI Taxonomy" id="1538716"/>
    <lineage>
        <taxon>Eukaryota</taxon>
        <taxon>Metazoa</taxon>
        <taxon>Ecdysozoa</taxon>
        <taxon>Nematoda</taxon>
        <taxon>Chromadorea</taxon>
        <taxon>Rhabditida</taxon>
        <taxon>Rhabditina</taxon>
        <taxon>Diplogasteromorpha</taxon>
        <taxon>Diplogasteroidea</taxon>
        <taxon>Neodiplogasteridae</taxon>
        <taxon>Pristionchus</taxon>
    </lineage>
</organism>
<comment type="caution">
    <text evidence="5">The sequence shown here is derived from an EMBL/GenBank/DDBJ whole genome shotgun (WGS) entry which is preliminary data.</text>
</comment>
<evidence type="ECO:0000313" key="5">
    <source>
        <dbReference type="EMBL" id="GMT35439.1"/>
    </source>
</evidence>
<evidence type="ECO:0000256" key="1">
    <source>
        <dbReference type="PROSITE-ProRule" id="PRU00076"/>
    </source>
</evidence>
<feature type="disulfide bond" evidence="1">
    <location>
        <begin position="161"/>
        <end position="170"/>
    </location>
</feature>
<gene>
    <name evidence="5" type="ORF">PFISCL1PPCAC_26736</name>
</gene>
<evidence type="ECO:0000256" key="2">
    <source>
        <dbReference type="SAM" id="Phobius"/>
    </source>
</evidence>
<dbReference type="Proteomes" id="UP001432322">
    <property type="component" value="Unassembled WGS sequence"/>
</dbReference>
<keyword evidence="2" id="KW-0812">Transmembrane</keyword>
<keyword evidence="2" id="KW-0472">Membrane</keyword>
<dbReference type="InterPro" id="IPR000742">
    <property type="entry name" value="EGF"/>
</dbReference>
<keyword evidence="1" id="KW-1015">Disulfide bond</keyword>
<feature type="signal peptide" evidence="3">
    <location>
        <begin position="1"/>
        <end position="22"/>
    </location>
</feature>
<protein>
    <recommendedName>
        <fullName evidence="4">EGF-like domain-containing protein</fullName>
    </recommendedName>
</protein>
<dbReference type="Gene3D" id="2.10.25.10">
    <property type="entry name" value="Laminin"/>
    <property type="match status" value="1"/>
</dbReference>
<feature type="transmembrane region" description="Helical" evidence="2">
    <location>
        <begin position="188"/>
        <end position="206"/>
    </location>
</feature>
<sequence length="227" mass="25441">SGICQPSILLFLLSLLIALVSTKEVIEFIPDRQLSFALSPTSGTIEKRQISVKGEVRLKCVGPGQSLSWQYQEGLKPPKGVVEIVEDDARFLDFEVFDEKMDGLYSCMRYDTNEKKRIRLFFFDDVIPNEYHECSAEQKAQCIHAKACRAADGTNHLSCVCMRDWHGEKCDTPILDAQPNSSINTGMPLLWIIFSLICLVAIVIAVKCHNDDEKSVLVPTTDPAEMV</sequence>
<keyword evidence="2" id="KW-1133">Transmembrane helix</keyword>
<evidence type="ECO:0000313" key="6">
    <source>
        <dbReference type="Proteomes" id="UP001432322"/>
    </source>
</evidence>
<dbReference type="PROSITE" id="PS00022">
    <property type="entry name" value="EGF_1"/>
    <property type="match status" value="1"/>
</dbReference>
<dbReference type="EMBL" id="BTSY01000007">
    <property type="protein sequence ID" value="GMT35439.1"/>
    <property type="molecule type" value="Genomic_DNA"/>
</dbReference>
<feature type="non-terminal residue" evidence="5">
    <location>
        <position position="1"/>
    </location>
</feature>
<name>A0AAV5X131_9BILA</name>
<keyword evidence="1" id="KW-0245">EGF-like domain</keyword>
<feature type="chain" id="PRO_5043741973" description="EGF-like domain-containing protein" evidence="3">
    <location>
        <begin position="23"/>
        <end position="227"/>
    </location>
</feature>
<dbReference type="AlphaFoldDB" id="A0AAV5X131"/>
<feature type="domain" description="EGF-like" evidence="4">
    <location>
        <begin position="130"/>
        <end position="171"/>
    </location>
</feature>
<dbReference type="SUPFAM" id="SSF57196">
    <property type="entry name" value="EGF/Laminin"/>
    <property type="match status" value="1"/>
</dbReference>
<dbReference type="PROSITE" id="PS50026">
    <property type="entry name" value="EGF_3"/>
    <property type="match status" value="1"/>
</dbReference>
<accession>A0AAV5X131</accession>
<reference evidence="5" key="1">
    <citation type="submission" date="2023-10" db="EMBL/GenBank/DDBJ databases">
        <title>Genome assembly of Pristionchus species.</title>
        <authorList>
            <person name="Yoshida K."/>
            <person name="Sommer R.J."/>
        </authorList>
    </citation>
    <scope>NUCLEOTIDE SEQUENCE</scope>
    <source>
        <strain evidence="5">RS5133</strain>
    </source>
</reference>
<evidence type="ECO:0000256" key="3">
    <source>
        <dbReference type="SAM" id="SignalP"/>
    </source>
</evidence>
<keyword evidence="3" id="KW-0732">Signal</keyword>